<keyword evidence="6" id="KW-1185">Reference proteome</keyword>
<evidence type="ECO:0000313" key="5">
    <source>
        <dbReference type="EMBL" id="MBN7770572.1"/>
    </source>
</evidence>
<dbReference type="Pfam" id="PF12804">
    <property type="entry name" value="NTP_transf_3"/>
    <property type="match status" value="1"/>
</dbReference>
<evidence type="ECO:0000313" key="6">
    <source>
        <dbReference type="Proteomes" id="UP000664344"/>
    </source>
</evidence>
<evidence type="ECO:0000256" key="2">
    <source>
        <dbReference type="ARBA" id="ARBA00022695"/>
    </source>
</evidence>
<dbReference type="Gene3D" id="3.90.550.10">
    <property type="entry name" value="Spore Coat Polysaccharide Biosynthesis Protein SpsA, Chain A"/>
    <property type="match status" value="1"/>
</dbReference>
<dbReference type="PANTHER" id="PTHR43584">
    <property type="entry name" value="NUCLEOTIDYL TRANSFERASE"/>
    <property type="match status" value="1"/>
</dbReference>
<sequence>MQTLILAAGQGTRLRPYTEDRPKCMVALAGRPLLHHQLAAMAQCGITDNITIIGGYRSGDLDTQGAGLVINPEYATTNMVRTLFCAADRMRPGEDLLISYGDIVYQPNVLQALLDCDAPLCLAADRDWQRLWQLRMDEPLDDAETFRMDAQGNVTELGKKPKSYDQVQAQYMGLIKVRGDRVQAFKDVFESMDRSALYDGKDFDNMYMTSFIQFLIDAGWPVKACLVSNGWLEVDTAEELEAYSAMASDGRLESYCSLPSRARSSQSSLISD</sequence>
<keyword evidence="1" id="KW-0808">Transferase</keyword>
<gene>
    <name evidence="5" type="ORF">JYP53_11735</name>
</gene>
<comment type="caution">
    <text evidence="5">The sequence shown here is derived from an EMBL/GenBank/DDBJ whole genome shotgun (WGS) entry which is preliminary data.</text>
</comment>
<evidence type="ECO:0000256" key="1">
    <source>
        <dbReference type="ARBA" id="ARBA00022679"/>
    </source>
</evidence>
<proteinExistence type="predicted"/>
<dbReference type="CDD" id="cd02523">
    <property type="entry name" value="PC_cytidylyltransferase"/>
    <property type="match status" value="1"/>
</dbReference>
<dbReference type="InterPro" id="IPR050065">
    <property type="entry name" value="GlmU-like"/>
</dbReference>
<accession>A0ABS3BGF1</accession>
<dbReference type="InterPro" id="IPR025877">
    <property type="entry name" value="MobA-like_NTP_Trfase"/>
</dbReference>
<dbReference type="SUPFAM" id="SSF53448">
    <property type="entry name" value="Nucleotide-diphospho-sugar transferases"/>
    <property type="match status" value="1"/>
</dbReference>
<dbReference type="GO" id="GO:0016779">
    <property type="term" value="F:nucleotidyltransferase activity"/>
    <property type="evidence" value="ECO:0007669"/>
    <property type="project" value="UniProtKB-KW"/>
</dbReference>
<dbReference type="EMBL" id="JAFKDB010000016">
    <property type="protein sequence ID" value="MBN7770572.1"/>
    <property type="molecule type" value="Genomic_DNA"/>
</dbReference>
<evidence type="ECO:0000256" key="3">
    <source>
        <dbReference type="ARBA" id="ARBA00022842"/>
    </source>
</evidence>
<organism evidence="5 6">
    <name type="scientific">Marinobacter daepoensis</name>
    <dbReference type="NCBI Taxonomy" id="262077"/>
    <lineage>
        <taxon>Bacteria</taxon>
        <taxon>Pseudomonadati</taxon>
        <taxon>Pseudomonadota</taxon>
        <taxon>Gammaproteobacteria</taxon>
        <taxon>Pseudomonadales</taxon>
        <taxon>Marinobacteraceae</taxon>
        <taxon>Marinobacter</taxon>
    </lineage>
</organism>
<dbReference type="PANTHER" id="PTHR43584:SF8">
    <property type="entry name" value="N-ACETYLMURAMATE ALPHA-1-PHOSPHATE URIDYLYLTRANSFERASE"/>
    <property type="match status" value="1"/>
</dbReference>
<keyword evidence="2 5" id="KW-0548">Nucleotidyltransferase</keyword>
<evidence type="ECO:0000259" key="4">
    <source>
        <dbReference type="Pfam" id="PF12804"/>
    </source>
</evidence>
<protein>
    <submittedName>
        <fullName evidence="5">Phosphocholine cytidylyltransferase family protein</fullName>
    </submittedName>
</protein>
<dbReference type="RefSeq" id="WP_206557708.1">
    <property type="nucleotide sequence ID" value="NZ_JAFKDB010000016.1"/>
</dbReference>
<dbReference type="InterPro" id="IPR029044">
    <property type="entry name" value="Nucleotide-diphossugar_trans"/>
</dbReference>
<keyword evidence="3" id="KW-0460">Magnesium</keyword>
<reference evidence="5 6" key="1">
    <citation type="submission" date="2021-02" db="EMBL/GenBank/DDBJ databases">
        <title>PHA producing bacteria isolated from coastal sediment in Guangdong, Shenzhen.</title>
        <authorList>
            <person name="Zheng W."/>
            <person name="Yu S."/>
            <person name="Huang Y."/>
        </authorList>
    </citation>
    <scope>NUCLEOTIDE SEQUENCE [LARGE SCALE GENOMIC DNA]</scope>
    <source>
        <strain evidence="5 6">TN21-5</strain>
    </source>
</reference>
<name>A0ABS3BGF1_9GAMM</name>
<dbReference type="Proteomes" id="UP000664344">
    <property type="component" value="Unassembled WGS sequence"/>
</dbReference>
<feature type="domain" description="MobA-like NTP transferase" evidence="4">
    <location>
        <begin position="4"/>
        <end position="116"/>
    </location>
</feature>